<organism evidence="2">
    <name type="scientific">marine metagenome</name>
    <dbReference type="NCBI Taxonomy" id="408172"/>
    <lineage>
        <taxon>unclassified sequences</taxon>
        <taxon>metagenomes</taxon>
        <taxon>ecological metagenomes</taxon>
    </lineage>
</organism>
<dbReference type="InterPro" id="IPR020046">
    <property type="entry name" value="5-3_exonucl_a-hlix_arch_N"/>
</dbReference>
<dbReference type="Pfam" id="PF02739">
    <property type="entry name" value="5_3_exonuc_N"/>
    <property type="match status" value="1"/>
</dbReference>
<dbReference type="EMBL" id="UINC01132830">
    <property type="protein sequence ID" value="SVD15382.1"/>
    <property type="molecule type" value="Genomic_DNA"/>
</dbReference>
<evidence type="ECO:0000313" key="2">
    <source>
        <dbReference type="EMBL" id="SVD15382.1"/>
    </source>
</evidence>
<name>A0A382T0Q4_9ZZZZ</name>
<proteinExistence type="predicted"/>
<feature type="non-terminal residue" evidence="2">
    <location>
        <position position="53"/>
    </location>
</feature>
<dbReference type="AlphaFoldDB" id="A0A382T0Q4"/>
<dbReference type="InterPro" id="IPR029060">
    <property type="entry name" value="PIN-like_dom_sf"/>
</dbReference>
<dbReference type="GO" id="GO:0016788">
    <property type="term" value="F:hydrolase activity, acting on ester bonds"/>
    <property type="evidence" value="ECO:0007669"/>
    <property type="project" value="UniProtKB-ARBA"/>
</dbReference>
<sequence>MSDNKSNRKRLFLIDGYAMLYRAHFAMIRNPLINSKGMHTSALFGFTNQVLKL</sequence>
<gene>
    <name evidence="2" type="ORF">METZ01_LOCUS368236</name>
</gene>
<reference evidence="2" key="1">
    <citation type="submission" date="2018-05" db="EMBL/GenBank/DDBJ databases">
        <authorList>
            <person name="Lanie J.A."/>
            <person name="Ng W.-L."/>
            <person name="Kazmierczak K.M."/>
            <person name="Andrzejewski T.M."/>
            <person name="Davidsen T.M."/>
            <person name="Wayne K.J."/>
            <person name="Tettelin H."/>
            <person name="Glass J.I."/>
            <person name="Rusch D."/>
            <person name="Podicherti R."/>
            <person name="Tsui H.-C.T."/>
            <person name="Winkler M.E."/>
        </authorList>
    </citation>
    <scope>NUCLEOTIDE SEQUENCE</scope>
</reference>
<accession>A0A382T0Q4</accession>
<dbReference type="GO" id="GO:0004518">
    <property type="term" value="F:nuclease activity"/>
    <property type="evidence" value="ECO:0007669"/>
    <property type="project" value="UniProtKB-ARBA"/>
</dbReference>
<dbReference type="Gene3D" id="3.40.50.1010">
    <property type="entry name" value="5'-nuclease"/>
    <property type="match status" value="1"/>
</dbReference>
<dbReference type="GO" id="GO:0003677">
    <property type="term" value="F:DNA binding"/>
    <property type="evidence" value="ECO:0007669"/>
    <property type="project" value="InterPro"/>
</dbReference>
<protein>
    <recommendedName>
        <fullName evidence="1">5'-3' exonuclease alpha-helical arch N-terminal domain-containing protein</fullName>
    </recommendedName>
</protein>
<dbReference type="SUPFAM" id="SSF88723">
    <property type="entry name" value="PIN domain-like"/>
    <property type="match status" value="1"/>
</dbReference>
<evidence type="ECO:0000259" key="1">
    <source>
        <dbReference type="Pfam" id="PF02739"/>
    </source>
</evidence>
<feature type="domain" description="5'-3' exonuclease alpha-helical arch N-terminal" evidence="1">
    <location>
        <begin position="10"/>
        <end position="53"/>
    </location>
</feature>